<comment type="caution">
    <text evidence="3">The sequence shown here is derived from an EMBL/GenBank/DDBJ whole genome shotgun (WGS) entry which is preliminary data.</text>
</comment>
<keyword evidence="2" id="KW-0472">Membrane</keyword>
<dbReference type="AlphaFoldDB" id="A0A4D9EY59"/>
<proteinExistence type="predicted"/>
<keyword evidence="2" id="KW-0812">Transmembrane</keyword>
<feature type="transmembrane region" description="Helical" evidence="2">
    <location>
        <begin position="46"/>
        <end position="65"/>
    </location>
</feature>
<gene>
    <name evidence="3" type="ORF">DR999_PMT02267</name>
</gene>
<feature type="region of interest" description="Disordered" evidence="1">
    <location>
        <begin position="1"/>
        <end position="24"/>
    </location>
</feature>
<feature type="region of interest" description="Disordered" evidence="1">
    <location>
        <begin position="87"/>
        <end position="129"/>
    </location>
</feature>
<name>A0A4D9EY59_9SAUR</name>
<reference evidence="3 4" key="1">
    <citation type="submission" date="2019-04" db="EMBL/GenBank/DDBJ databases">
        <title>Draft genome of the big-headed turtle Platysternon megacephalum.</title>
        <authorList>
            <person name="Gong S."/>
        </authorList>
    </citation>
    <scope>NUCLEOTIDE SEQUENCE [LARGE SCALE GENOMIC DNA]</scope>
    <source>
        <strain evidence="3">DO16091913</strain>
        <tissue evidence="3">Muscle</tissue>
    </source>
</reference>
<feature type="compositionally biased region" description="Basic and acidic residues" evidence="1">
    <location>
        <begin position="87"/>
        <end position="101"/>
    </location>
</feature>
<dbReference type="Proteomes" id="UP000297703">
    <property type="component" value="Unassembled WGS sequence"/>
</dbReference>
<keyword evidence="4" id="KW-1185">Reference proteome</keyword>
<sequence>MPENVFRAWGERRRETTPAPKPEATDTRCLIEQGSSTLAYLGKDPFRGLLLCVILSTLVLGFLAANRSLGSTEQFESALPNCRHVEFGRGRTKQEQREWERQTPQAARGEQHMRTSSKGARRTARTNAGEGRCYKRTKLPLCEFNGEF</sequence>
<protein>
    <submittedName>
        <fullName evidence="3">CAP-Gly domain-containing linker protein 1</fullName>
    </submittedName>
</protein>
<accession>A0A4D9EY59</accession>
<evidence type="ECO:0000256" key="2">
    <source>
        <dbReference type="SAM" id="Phobius"/>
    </source>
</evidence>
<evidence type="ECO:0000313" key="3">
    <source>
        <dbReference type="EMBL" id="TFK14225.1"/>
    </source>
</evidence>
<organism evidence="3 4">
    <name type="scientific">Platysternon megacephalum</name>
    <name type="common">big-headed turtle</name>
    <dbReference type="NCBI Taxonomy" id="55544"/>
    <lineage>
        <taxon>Eukaryota</taxon>
        <taxon>Metazoa</taxon>
        <taxon>Chordata</taxon>
        <taxon>Craniata</taxon>
        <taxon>Vertebrata</taxon>
        <taxon>Euteleostomi</taxon>
        <taxon>Archelosauria</taxon>
        <taxon>Testudinata</taxon>
        <taxon>Testudines</taxon>
        <taxon>Cryptodira</taxon>
        <taxon>Durocryptodira</taxon>
        <taxon>Testudinoidea</taxon>
        <taxon>Platysternidae</taxon>
        <taxon>Platysternon</taxon>
    </lineage>
</organism>
<dbReference type="EMBL" id="QXTE01000012">
    <property type="protein sequence ID" value="TFK14225.1"/>
    <property type="molecule type" value="Genomic_DNA"/>
</dbReference>
<evidence type="ECO:0000256" key="1">
    <source>
        <dbReference type="SAM" id="MobiDB-lite"/>
    </source>
</evidence>
<keyword evidence="2" id="KW-1133">Transmembrane helix</keyword>
<evidence type="ECO:0000313" key="4">
    <source>
        <dbReference type="Proteomes" id="UP000297703"/>
    </source>
</evidence>
<reference evidence="3 4" key="2">
    <citation type="submission" date="2019-04" db="EMBL/GenBank/DDBJ databases">
        <title>The genome sequence of big-headed turtle.</title>
        <authorList>
            <person name="Gong S."/>
        </authorList>
    </citation>
    <scope>NUCLEOTIDE SEQUENCE [LARGE SCALE GENOMIC DNA]</scope>
    <source>
        <strain evidence="3">DO16091913</strain>
        <tissue evidence="3">Muscle</tissue>
    </source>
</reference>